<feature type="region of interest" description="Disordered" evidence="1">
    <location>
        <begin position="113"/>
        <end position="134"/>
    </location>
</feature>
<sequence length="134" mass="14428">MVLSGLLWTCILCPLWAKYYYACSGQALVTQKLFCEGQNSRFDLAFLTPDLPGDSEKKGDIAERFSGHPAPASFSIVFFELGGEQGGADLPSGPPGGGKCPEKRRQHISRFMCHPQSKSTPPPTPSVISLLTPG</sequence>
<name>A0AAV4U2I5_CAEEX</name>
<evidence type="ECO:0000256" key="1">
    <source>
        <dbReference type="SAM" id="MobiDB-lite"/>
    </source>
</evidence>
<dbReference type="EMBL" id="BPLR01012186">
    <property type="protein sequence ID" value="GIY52013.1"/>
    <property type="molecule type" value="Genomic_DNA"/>
</dbReference>
<feature type="chain" id="PRO_5043618660" evidence="2">
    <location>
        <begin position="18"/>
        <end position="134"/>
    </location>
</feature>
<proteinExistence type="predicted"/>
<accession>A0AAV4U2I5</accession>
<evidence type="ECO:0000313" key="4">
    <source>
        <dbReference type="Proteomes" id="UP001054945"/>
    </source>
</evidence>
<organism evidence="3 4">
    <name type="scientific">Caerostris extrusa</name>
    <name type="common">Bark spider</name>
    <name type="synonym">Caerostris bankana</name>
    <dbReference type="NCBI Taxonomy" id="172846"/>
    <lineage>
        <taxon>Eukaryota</taxon>
        <taxon>Metazoa</taxon>
        <taxon>Ecdysozoa</taxon>
        <taxon>Arthropoda</taxon>
        <taxon>Chelicerata</taxon>
        <taxon>Arachnida</taxon>
        <taxon>Araneae</taxon>
        <taxon>Araneomorphae</taxon>
        <taxon>Entelegynae</taxon>
        <taxon>Araneoidea</taxon>
        <taxon>Araneidae</taxon>
        <taxon>Caerostris</taxon>
    </lineage>
</organism>
<protein>
    <submittedName>
        <fullName evidence="3">Uncharacterized protein</fullName>
    </submittedName>
</protein>
<dbReference type="AlphaFoldDB" id="A0AAV4U2I5"/>
<reference evidence="3 4" key="1">
    <citation type="submission" date="2021-06" db="EMBL/GenBank/DDBJ databases">
        <title>Caerostris extrusa draft genome.</title>
        <authorList>
            <person name="Kono N."/>
            <person name="Arakawa K."/>
        </authorList>
    </citation>
    <scope>NUCLEOTIDE SEQUENCE [LARGE SCALE GENOMIC DNA]</scope>
</reference>
<keyword evidence="2" id="KW-0732">Signal</keyword>
<evidence type="ECO:0000256" key="2">
    <source>
        <dbReference type="SAM" id="SignalP"/>
    </source>
</evidence>
<dbReference type="Proteomes" id="UP001054945">
    <property type="component" value="Unassembled WGS sequence"/>
</dbReference>
<keyword evidence="4" id="KW-1185">Reference proteome</keyword>
<comment type="caution">
    <text evidence="3">The sequence shown here is derived from an EMBL/GenBank/DDBJ whole genome shotgun (WGS) entry which is preliminary data.</text>
</comment>
<feature type="signal peptide" evidence="2">
    <location>
        <begin position="1"/>
        <end position="17"/>
    </location>
</feature>
<evidence type="ECO:0000313" key="3">
    <source>
        <dbReference type="EMBL" id="GIY52013.1"/>
    </source>
</evidence>
<gene>
    <name evidence="3" type="ORF">CEXT_499881</name>
</gene>